<sequence length="167" mass="17858">MRLLSSCWASRLLLVAAPRLSSRWRLSCGAQAPERKRSDCGTQGNVMTSGAIDAGRGCSGRRVGRILEESYKLPQGPEDSEAFLQRLRVLAALARKLCTRDEPPGARGPAEPTLPRRVNLAARGPSAQTTAACLLSAAPRHQSGASSHVQAKQLLPITCSSPFSSPW</sequence>
<organism evidence="2 3">
    <name type="scientific">Rangifer tarandus platyrhynchus</name>
    <name type="common">Svalbard reindeer</name>
    <dbReference type="NCBI Taxonomy" id="3082113"/>
    <lineage>
        <taxon>Eukaryota</taxon>
        <taxon>Metazoa</taxon>
        <taxon>Chordata</taxon>
        <taxon>Craniata</taxon>
        <taxon>Vertebrata</taxon>
        <taxon>Euteleostomi</taxon>
        <taxon>Mammalia</taxon>
        <taxon>Eutheria</taxon>
        <taxon>Laurasiatheria</taxon>
        <taxon>Artiodactyla</taxon>
        <taxon>Ruminantia</taxon>
        <taxon>Pecora</taxon>
        <taxon>Cervidae</taxon>
        <taxon>Odocoileinae</taxon>
        <taxon>Rangifer</taxon>
    </lineage>
</organism>
<feature type="chain" id="PRO_5046929359" evidence="1">
    <location>
        <begin position="24"/>
        <end position="167"/>
    </location>
</feature>
<gene>
    <name evidence="2" type="ORF">MRATA1EN1_LOCUS8878</name>
</gene>
<proteinExistence type="predicted"/>
<feature type="signal peptide" evidence="1">
    <location>
        <begin position="1"/>
        <end position="23"/>
    </location>
</feature>
<name>A0ABN8YJ63_RANTA</name>
<dbReference type="Proteomes" id="UP001176941">
    <property type="component" value="Chromosome 19"/>
</dbReference>
<keyword evidence="1" id="KW-0732">Signal</keyword>
<reference evidence="2" key="1">
    <citation type="submission" date="2023-04" db="EMBL/GenBank/DDBJ databases">
        <authorList>
            <consortium name="ELIXIR-Norway"/>
        </authorList>
    </citation>
    <scope>NUCLEOTIDE SEQUENCE [LARGE SCALE GENOMIC DNA]</scope>
</reference>
<keyword evidence="3" id="KW-1185">Reference proteome</keyword>
<evidence type="ECO:0000313" key="2">
    <source>
        <dbReference type="EMBL" id="CAI9159916.1"/>
    </source>
</evidence>
<evidence type="ECO:0000256" key="1">
    <source>
        <dbReference type="SAM" id="SignalP"/>
    </source>
</evidence>
<evidence type="ECO:0000313" key="3">
    <source>
        <dbReference type="Proteomes" id="UP001176941"/>
    </source>
</evidence>
<accession>A0ABN8YJ63</accession>
<protein>
    <submittedName>
        <fullName evidence="2">Uncharacterized protein</fullName>
    </submittedName>
</protein>
<dbReference type="EMBL" id="OX459955">
    <property type="protein sequence ID" value="CAI9159916.1"/>
    <property type="molecule type" value="Genomic_DNA"/>
</dbReference>